<comment type="similarity">
    <text evidence="2">Belongs to the peptidase C19 family.</text>
</comment>
<dbReference type="InterPro" id="IPR028889">
    <property type="entry name" value="USP"/>
</dbReference>
<evidence type="ECO:0000256" key="3">
    <source>
        <dbReference type="ARBA" id="ARBA00012759"/>
    </source>
</evidence>
<dbReference type="GO" id="GO:0004843">
    <property type="term" value="F:cysteine-type deubiquitinase activity"/>
    <property type="evidence" value="ECO:0007669"/>
    <property type="project" value="UniProtKB-EC"/>
</dbReference>
<comment type="caution">
    <text evidence="10">The sequence shown here is derived from an EMBL/GenBank/DDBJ whole genome shotgun (WGS) entry which is preliminary data.</text>
</comment>
<keyword evidence="4" id="KW-0645">Protease</keyword>
<dbReference type="InterPro" id="IPR018200">
    <property type="entry name" value="USP_CS"/>
</dbReference>
<evidence type="ECO:0000256" key="5">
    <source>
        <dbReference type="ARBA" id="ARBA00022786"/>
    </source>
</evidence>
<feature type="compositionally biased region" description="Basic and acidic residues" evidence="8">
    <location>
        <begin position="246"/>
        <end position="264"/>
    </location>
</feature>
<evidence type="ECO:0000259" key="9">
    <source>
        <dbReference type="PROSITE" id="PS50235"/>
    </source>
</evidence>
<dbReference type="PROSITE" id="PS00973">
    <property type="entry name" value="USP_2"/>
    <property type="match status" value="1"/>
</dbReference>
<sequence>MDHSIQFESVPRPSITSTLAYGTLTLYALYFLLKHFDVAVLAPQELLWNAIVYIIPTTLLLDRARRHELEANDMLSQTHAAKSDALRRVLGIGGNAIMQRFPNAGEAVGMGSIMRRTSMSIAGAKAVTSEVPAGLGNWDNSCYQNSVLQALSSLGSLRSWLQVSEPPNGDGESLTNTALQEMIGKLRDPTNNGRHIWTPAKLKNMSSWQQQDAQEYFSKVMEELDKEAARTVAASETKPGLEVVLDDRNQKTANNREEESEKKGPMAPTRRNPLEGFVAQRVACTRCSFSEGYSMIPFNCLTVPLGSRFEYDLDECLDEYTKSEDIEGVECRSCTLLHQEERLQQLQLPPELRAQVAERLLAIQRALANDDYSDRALKQDCQINPKAFVSSTKSREAVIGRAPQSLAIHVNRSVFDEVTGMQRKNYARVSYPMSLDLGRWMLGFDSSAAQYRLSAVVTHYGRHENGHYICYRKHPRNVVPREGEQGPGTASPEDREQERWWRLSDEEVYQVTEEDVLGQGGVFMLFYERLEQTTDSSVSKDAADAAAIPLPPDEDADWDMMTVEQTSTATPSLITSAPESVISEDTDVELEVEQSTLPDPASKAPPQAPLLKTASPTYTSPVQKDMQHDFGMNRSLMSV</sequence>
<dbReference type="EMBL" id="CAVMBE010000100">
    <property type="protein sequence ID" value="CAK4034015.1"/>
    <property type="molecule type" value="Genomic_DNA"/>
</dbReference>
<dbReference type="Pfam" id="PF00443">
    <property type="entry name" value="UCH"/>
    <property type="match status" value="1"/>
</dbReference>
<gene>
    <name evidence="10" type="ORF">LECACI_7A009173</name>
</gene>
<keyword evidence="6" id="KW-0378">Hydrolase</keyword>
<keyword evidence="5" id="KW-0833">Ubl conjugation pathway</keyword>
<dbReference type="CDD" id="cd02662">
    <property type="entry name" value="Peptidase_C19F"/>
    <property type="match status" value="1"/>
</dbReference>
<reference evidence="10" key="1">
    <citation type="submission" date="2023-11" db="EMBL/GenBank/DDBJ databases">
        <authorList>
            <person name="Alioto T."/>
            <person name="Alioto T."/>
            <person name="Gomez Garrido J."/>
        </authorList>
    </citation>
    <scope>NUCLEOTIDE SEQUENCE</scope>
</reference>
<dbReference type="PROSITE" id="PS50235">
    <property type="entry name" value="USP_3"/>
    <property type="match status" value="1"/>
</dbReference>
<feature type="region of interest" description="Disordered" evidence="8">
    <location>
        <begin position="478"/>
        <end position="497"/>
    </location>
</feature>
<dbReference type="InterPro" id="IPR050164">
    <property type="entry name" value="Peptidase_C19"/>
</dbReference>
<dbReference type="PANTHER" id="PTHR24006:SF888">
    <property type="entry name" value="UBIQUITIN CARBOXYL-TERMINAL HYDROLASE 30"/>
    <property type="match status" value="1"/>
</dbReference>
<evidence type="ECO:0000256" key="4">
    <source>
        <dbReference type="ARBA" id="ARBA00022670"/>
    </source>
</evidence>
<dbReference type="GO" id="GO:0005829">
    <property type="term" value="C:cytosol"/>
    <property type="evidence" value="ECO:0007669"/>
    <property type="project" value="TreeGrafter"/>
</dbReference>
<proteinExistence type="inferred from homology"/>
<evidence type="ECO:0000256" key="1">
    <source>
        <dbReference type="ARBA" id="ARBA00000707"/>
    </source>
</evidence>
<evidence type="ECO:0000256" key="2">
    <source>
        <dbReference type="ARBA" id="ARBA00009085"/>
    </source>
</evidence>
<feature type="region of interest" description="Disordered" evidence="8">
    <location>
        <begin position="246"/>
        <end position="271"/>
    </location>
</feature>
<evidence type="ECO:0000313" key="10">
    <source>
        <dbReference type="EMBL" id="CAK4034015.1"/>
    </source>
</evidence>
<evidence type="ECO:0000256" key="6">
    <source>
        <dbReference type="ARBA" id="ARBA00022801"/>
    </source>
</evidence>
<dbReference type="GO" id="GO:0016579">
    <property type="term" value="P:protein deubiquitination"/>
    <property type="evidence" value="ECO:0007669"/>
    <property type="project" value="InterPro"/>
</dbReference>
<dbReference type="EC" id="3.4.19.12" evidence="3"/>
<name>A0AAI9EFA8_9PEZI</name>
<feature type="domain" description="USP" evidence="9">
    <location>
        <begin position="133"/>
        <end position="530"/>
    </location>
</feature>
<protein>
    <recommendedName>
        <fullName evidence="3">ubiquitinyl hydrolase 1</fullName>
        <ecNumber evidence="3">3.4.19.12</ecNumber>
    </recommendedName>
</protein>
<organism evidence="10 11">
    <name type="scientific">Lecanosticta acicola</name>
    <dbReference type="NCBI Taxonomy" id="111012"/>
    <lineage>
        <taxon>Eukaryota</taxon>
        <taxon>Fungi</taxon>
        <taxon>Dikarya</taxon>
        <taxon>Ascomycota</taxon>
        <taxon>Pezizomycotina</taxon>
        <taxon>Dothideomycetes</taxon>
        <taxon>Dothideomycetidae</taxon>
        <taxon>Mycosphaerellales</taxon>
        <taxon>Mycosphaerellaceae</taxon>
        <taxon>Lecanosticta</taxon>
    </lineage>
</organism>
<dbReference type="SUPFAM" id="SSF54001">
    <property type="entry name" value="Cysteine proteinases"/>
    <property type="match status" value="1"/>
</dbReference>
<evidence type="ECO:0000313" key="11">
    <source>
        <dbReference type="Proteomes" id="UP001296104"/>
    </source>
</evidence>
<keyword evidence="7" id="KW-0788">Thiol protease</keyword>
<dbReference type="AlphaFoldDB" id="A0AAI9EFA8"/>
<dbReference type="Gene3D" id="3.90.70.10">
    <property type="entry name" value="Cysteine proteinases"/>
    <property type="match status" value="1"/>
</dbReference>
<evidence type="ECO:0000256" key="7">
    <source>
        <dbReference type="ARBA" id="ARBA00022807"/>
    </source>
</evidence>
<keyword evidence="11" id="KW-1185">Reference proteome</keyword>
<feature type="region of interest" description="Disordered" evidence="8">
    <location>
        <begin position="588"/>
        <end position="639"/>
    </location>
</feature>
<dbReference type="GO" id="GO:0006508">
    <property type="term" value="P:proteolysis"/>
    <property type="evidence" value="ECO:0007669"/>
    <property type="project" value="UniProtKB-KW"/>
</dbReference>
<dbReference type="PANTHER" id="PTHR24006">
    <property type="entry name" value="UBIQUITIN CARBOXYL-TERMINAL HYDROLASE"/>
    <property type="match status" value="1"/>
</dbReference>
<dbReference type="InterPro" id="IPR001394">
    <property type="entry name" value="Peptidase_C19_UCH"/>
</dbReference>
<comment type="catalytic activity">
    <reaction evidence="1">
        <text>Thiol-dependent hydrolysis of ester, thioester, amide, peptide and isopeptide bonds formed by the C-terminal Gly of ubiquitin (a 76-residue protein attached to proteins as an intracellular targeting signal).</text>
        <dbReference type="EC" id="3.4.19.12"/>
    </reaction>
</comment>
<dbReference type="GO" id="GO:0005634">
    <property type="term" value="C:nucleus"/>
    <property type="evidence" value="ECO:0007669"/>
    <property type="project" value="TreeGrafter"/>
</dbReference>
<evidence type="ECO:0000256" key="8">
    <source>
        <dbReference type="SAM" id="MobiDB-lite"/>
    </source>
</evidence>
<dbReference type="Proteomes" id="UP001296104">
    <property type="component" value="Unassembled WGS sequence"/>
</dbReference>
<dbReference type="InterPro" id="IPR038765">
    <property type="entry name" value="Papain-like_cys_pep_sf"/>
</dbReference>
<accession>A0AAI9EFA8</accession>